<dbReference type="RefSeq" id="WP_092448536.1">
    <property type="nucleotide sequence ID" value="NZ_BKAC01000001.1"/>
</dbReference>
<keyword evidence="1 2" id="KW-0597">Phosphoprotein</keyword>
<dbReference type="InterPro" id="IPR011006">
    <property type="entry name" value="CheY-like_superfamily"/>
</dbReference>
<dbReference type="Pfam" id="PF00072">
    <property type="entry name" value="Response_reg"/>
    <property type="match status" value="1"/>
</dbReference>
<gene>
    <name evidence="5" type="ORF">E3O11_14275</name>
</gene>
<evidence type="ECO:0000256" key="2">
    <source>
        <dbReference type="PROSITE-ProRule" id="PRU00169"/>
    </source>
</evidence>
<dbReference type="InterPro" id="IPR050595">
    <property type="entry name" value="Bact_response_regulator"/>
</dbReference>
<organism evidence="5 6">
    <name type="scientific">Cryobacterium levicorallinum</name>
    <dbReference type="NCBI Taxonomy" id="995038"/>
    <lineage>
        <taxon>Bacteria</taxon>
        <taxon>Bacillati</taxon>
        <taxon>Actinomycetota</taxon>
        <taxon>Actinomycetes</taxon>
        <taxon>Micrococcales</taxon>
        <taxon>Microbacteriaceae</taxon>
        <taxon>Cryobacterium</taxon>
    </lineage>
</organism>
<evidence type="ECO:0000313" key="6">
    <source>
        <dbReference type="Proteomes" id="UP000297963"/>
    </source>
</evidence>
<feature type="region of interest" description="Disordered" evidence="3">
    <location>
        <begin position="1"/>
        <end position="101"/>
    </location>
</feature>
<evidence type="ECO:0000259" key="4">
    <source>
        <dbReference type="PROSITE" id="PS50110"/>
    </source>
</evidence>
<feature type="domain" description="Response regulatory" evidence="4">
    <location>
        <begin position="141"/>
        <end position="254"/>
    </location>
</feature>
<dbReference type="EMBL" id="SOFE01000023">
    <property type="protein sequence ID" value="TFB82991.1"/>
    <property type="molecule type" value="Genomic_DNA"/>
</dbReference>
<evidence type="ECO:0000256" key="1">
    <source>
        <dbReference type="ARBA" id="ARBA00022553"/>
    </source>
</evidence>
<name>A0A4R8VKZ7_9MICO</name>
<evidence type="ECO:0000313" key="5">
    <source>
        <dbReference type="EMBL" id="TFB82991.1"/>
    </source>
</evidence>
<dbReference type="PANTHER" id="PTHR44591:SF18">
    <property type="entry name" value="REGULATORY PROTEIN"/>
    <property type="match status" value="1"/>
</dbReference>
<protein>
    <submittedName>
        <fullName evidence="5">Response regulator</fullName>
    </submittedName>
</protein>
<dbReference type="PANTHER" id="PTHR44591">
    <property type="entry name" value="STRESS RESPONSE REGULATOR PROTEIN 1"/>
    <property type="match status" value="1"/>
</dbReference>
<dbReference type="SUPFAM" id="SSF52172">
    <property type="entry name" value="CheY-like"/>
    <property type="match status" value="1"/>
</dbReference>
<feature type="modified residue" description="4-aspartylphosphate" evidence="2">
    <location>
        <position position="190"/>
    </location>
</feature>
<comment type="caution">
    <text evidence="5">The sequence shown here is derived from an EMBL/GenBank/DDBJ whole genome shotgun (WGS) entry which is preliminary data.</text>
</comment>
<feature type="compositionally biased region" description="Polar residues" evidence="3">
    <location>
        <begin position="84"/>
        <end position="93"/>
    </location>
</feature>
<dbReference type="SMART" id="SM00448">
    <property type="entry name" value="REC"/>
    <property type="match status" value="1"/>
</dbReference>
<proteinExistence type="predicted"/>
<dbReference type="InterPro" id="IPR001789">
    <property type="entry name" value="Sig_transdc_resp-reg_receiver"/>
</dbReference>
<accession>A0A4R8VKZ7</accession>
<dbReference type="PROSITE" id="PS50110">
    <property type="entry name" value="RESPONSE_REGULATORY"/>
    <property type="match status" value="1"/>
</dbReference>
<dbReference type="GO" id="GO:0000160">
    <property type="term" value="P:phosphorelay signal transduction system"/>
    <property type="evidence" value="ECO:0007669"/>
    <property type="project" value="InterPro"/>
</dbReference>
<dbReference type="Gene3D" id="3.40.50.2300">
    <property type="match status" value="1"/>
</dbReference>
<feature type="compositionally biased region" description="Basic and acidic residues" evidence="3">
    <location>
        <begin position="20"/>
        <end position="36"/>
    </location>
</feature>
<sequence length="337" mass="35858">MRNGFTAPSESFMHSFRPVTDTDNRVENNSEWRSSTDDAGTPFDGAVSPSVNGVPRRAGRTTTDGDPLADTALAPNPSAVVRASSGSGPQQSLIPGDENDTALGEGSLPEVIATADHDSIFFFPGLRDGVTEVAESGATSTALVVEDDHKSAKLVRLFLEAEGFAVVVASTGEEALVLARKIPLSLITLDVKLPGIDGWNFLLQLHDSPKFASIPVVVIAGDADMSVALSRGAAAVLEKPLQRAELQNSLALLGLRLNRSYPRRILVVDEDRETIEQATSDVEEPTYCVKSAETGDAAITNEEEDTIDSDPGQPVVAMNKPDLNREALLAEIKRALE</sequence>
<evidence type="ECO:0000256" key="3">
    <source>
        <dbReference type="SAM" id="MobiDB-lite"/>
    </source>
</evidence>
<dbReference type="Proteomes" id="UP000297963">
    <property type="component" value="Unassembled WGS sequence"/>
</dbReference>
<dbReference type="AlphaFoldDB" id="A0A4R8VKZ7"/>
<reference evidence="5 6" key="1">
    <citation type="submission" date="2019-03" db="EMBL/GenBank/DDBJ databases">
        <title>Genomics of glacier-inhabiting Cryobacterium strains.</title>
        <authorList>
            <person name="Liu Q."/>
            <person name="Xin Y.-H."/>
        </authorList>
    </citation>
    <scope>NUCLEOTIDE SEQUENCE [LARGE SCALE GENOMIC DNA]</scope>
    <source>
        <strain evidence="5 6">Hh34</strain>
    </source>
</reference>